<dbReference type="EMBL" id="LR796167">
    <property type="protein sequence ID" value="CAB4123199.1"/>
    <property type="molecule type" value="Genomic_DNA"/>
</dbReference>
<protein>
    <submittedName>
        <fullName evidence="1">Uncharacterized protein</fullName>
    </submittedName>
</protein>
<accession>A0A6J5KSM2</accession>
<organism evidence="1">
    <name type="scientific">uncultured Caudovirales phage</name>
    <dbReference type="NCBI Taxonomy" id="2100421"/>
    <lineage>
        <taxon>Viruses</taxon>
        <taxon>Duplodnaviria</taxon>
        <taxon>Heunggongvirae</taxon>
        <taxon>Uroviricota</taxon>
        <taxon>Caudoviricetes</taxon>
        <taxon>Peduoviridae</taxon>
        <taxon>Maltschvirus</taxon>
        <taxon>Maltschvirus maltsch</taxon>
    </lineage>
</organism>
<reference evidence="1" key="1">
    <citation type="submission" date="2020-04" db="EMBL/GenBank/DDBJ databases">
        <authorList>
            <person name="Chiriac C."/>
            <person name="Salcher M."/>
            <person name="Ghai R."/>
            <person name="Kavagutti S V."/>
        </authorList>
    </citation>
    <scope>NUCLEOTIDE SEQUENCE</scope>
</reference>
<gene>
    <name evidence="1" type="ORF">UFOVP29_358</name>
</gene>
<name>A0A6J5KSM2_9CAUD</name>
<proteinExistence type="predicted"/>
<evidence type="ECO:0000313" key="1">
    <source>
        <dbReference type="EMBL" id="CAB4123199.1"/>
    </source>
</evidence>
<sequence length="64" mass="7065">MKTIFVIYMIVSGQLNPNPVVIDAMSSDCHNEQLVLEALNKINSTQPMPTLYTGICGLVPRTML</sequence>